<sequence length="233" mass="27137">MLEWNQLSSYVSVGCNFELSNSSVLSKKQLAAQVSFSRMRTRVRKKRGFERFASFDVNAAFFVQTRFYTTLFRPTRNQVQTAADELSPGLAETNSRQTNCRRPALAKAAAALIQHTHEQKNTSLNILKSWTSRSRTRCSCSKPGRRTAAGSFGIRLCFSVILKNLKNFKRVKYMNVTLYQLIKNILELHVNKQHVLQKYIQIQIKLNKRLTQLQPYHQFKYKFKSNTRKQLLY</sequence>
<proteinExistence type="predicted"/>
<evidence type="ECO:0000313" key="1">
    <source>
        <dbReference type="EMBL" id="CAL6072503.1"/>
    </source>
</evidence>
<name>A0ABP1KYA7_9EUKA</name>
<protein>
    <submittedName>
        <fullName evidence="1">Hypothetical_protein</fullName>
    </submittedName>
</protein>
<organism evidence="1 2">
    <name type="scientific">Hexamita inflata</name>
    <dbReference type="NCBI Taxonomy" id="28002"/>
    <lineage>
        <taxon>Eukaryota</taxon>
        <taxon>Metamonada</taxon>
        <taxon>Diplomonadida</taxon>
        <taxon>Hexamitidae</taxon>
        <taxon>Hexamitinae</taxon>
        <taxon>Hexamita</taxon>
    </lineage>
</organism>
<accession>A0ABP1KYA7</accession>
<evidence type="ECO:0000313" key="2">
    <source>
        <dbReference type="Proteomes" id="UP001642409"/>
    </source>
</evidence>
<dbReference type="EMBL" id="CAXDID020000295">
    <property type="protein sequence ID" value="CAL6072503.1"/>
    <property type="molecule type" value="Genomic_DNA"/>
</dbReference>
<reference evidence="1 2" key="1">
    <citation type="submission" date="2024-07" db="EMBL/GenBank/DDBJ databases">
        <authorList>
            <person name="Akdeniz Z."/>
        </authorList>
    </citation>
    <scope>NUCLEOTIDE SEQUENCE [LARGE SCALE GENOMIC DNA]</scope>
</reference>
<dbReference type="Proteomes" id="UP001642409">
    <property type="component" value="Unassembled WGS sequence"/>
</dbReference>
<keyword evidence="2" id="KW-1185">Reference proteome</keyword>
<comment type="caution">
    <text evidence="1">The sequence shown here is derived from an EMBL/GenBank/DDBJ whole genome shotgun (WGS) entry which is preliminary data.</text>
</comment>
<gene>
    <name evidence="1" type="ORF">HINF_LOCUS55657</name>
</gene>